<reference evidence="12" key="1">
    <citation type="submission" date="2023-05" db="EMBL/GenBank/DDBJ databases">
        <authorList>
            <person name="Huff M."/>
        </authorList>
    </citation>
    <scope>NUCLEOTIDE SEQUENCE</scope>
</reference>
<keyword evidence="7" id="KW-0472">Membrane</keyword>
<feature type="signal peptide" evidence="10">
    <location>
        <begin position="1"/>
        <end position="25"/>
    </location>
</feature>
<keyword evidence="5" id="KW-0677">Repeat</keyword>
<evidence type="ECO:0000256" key="2">
    <source>
        <dbReference type="ARBA" id="ARBA00022614"/>
    </source>
</evidence>
<evidence type="ECO:0000313" key="13">
    <source>
        <dbReference type="Proteomes" id="UP000834106"/>
    </source>
</evidence>
<evidence type="ECO:0000259" key="11">
    <source>
        <dbReference type="Pfam" id="PF23598"/>
    </source>
</evidence>
<feature type="chain" id="PRO_5042242274" description="Disease resistance R13L4/SHOC-2-like LRR domain-containing protein" evidence="10">
    <location>
        <begin position="26"/>
        <end position="520"/>
    </location>
</feature>
<gene>
    <name evidence="12" type="ORF">FPE_LOCUS16156</name>
</gene>
<dbReference type="Gene3D" id="3.80.10.10">
    <property type="entry name" value="Ribonuclease Inhibitor"/>
    <property type="match status" value="1"/>
</dbReference>
<evidence type="ECO:0000256" key="1">
    <source>
        <dbReference type="ARBA" id="ARBA00004479"/>
    </source>
</evidence>
<dbReference type="Proteomes" id="UP000834106">
    <property type="component" value="Chromosome 9"/>
</dbReference>
<evidence type="ECO:0000256" key="7">
    <source>
        <dbReference type="ARBA" id="ARBA00023136"/>
    </source>
</evidence>
<dbReference type="AlphaFoldDB" id="A0AAD1ZIS2"/>
<dbReference type="InterPro" id="IPR055414">
    <property type="entry name" value="LRR_R13L4/SHOC2-like"/>
</dbReference>
<dbReference type="EMBL" id="OU503044">
    <property type="protein sequence ID" value="CAI9768726.1"/>
    <property type="molecule type" value="Genomic_DNA"/>
</dbReference>
<accession>A0AAD1ZIS2</accession>
<evidence type="ECO:0000256" key="4">
    <source>
        <dbReference type="ARBA" id="ARBA00022729"/>
    </source>
</evidence>
<dbReference type="PANTHER" id="PTHR27000">
    <property type="entry name" value="LEUCINE-RICH REPEAT RECEPTOR-LIKE PROTEIN KINASE FAMILY PROTEIN-RELATED"/>
    <property type="match status" value="1"/>
</dbReference>
<dbReference type="GO" id="GO:0016020">
    <property type="term" value="C:membrane"/>
    <property type="evidence" value="ECO:0007669"/>
    <property type="project" value="UniProtKB-SubCell"/>
</dbReference>
<dbReference type="InterPro" id="IPR003591">
    <property type="entry name" value="Leu-rich_rpt_typical-subtyp"/>
</dbReference>
<dbReference type="PANTHER" id="PTHR27000:SF787">
    <property type="entry name" value="RECEPTOR-LIKE PROTEIN 39"/>
    <property type="match status" value="1"/>
</dbReference>
<feature type="domain" description="Disease resistance R13L4/SHOC-2-like LRR" evidence="11">
    <location>
        <begin position="166"/>
        <end position="378"/>
    </location>
</feature>
<protein>
    <recommendedName>
        <fullName evidence="11">Disease resistance R13L4/SHOC-2-like LRR domain-containing protein</fullName>
    </recommendedName>
</protein>
<evidence type="ECO:0000313" key="12">
    <source>
        <dbReference type="EMBL" id="CAI9768726.1"/>
    </source>
</evidence>
<dbReference type="SMART" id="SM00369">
    <property type="entry name" value="LRR_TYP"/>
    <property type="match status" value="5"/>
</dbReference>
<sequence length="520" mass="57137">MAQFTLTFILFCILTFSLLSNSVISQTPLDSAEQESVYRVLDSINSDIPWRTLFPDDLCISAPHGVVCDYFSDSDASTTSFTTHITELSFGFVSDYSPNPPCNANSTLDPSLLSPLSHLKKLFFYKCFSERKIPFPDFSSLSIQNSILEELVFIENPALFGSLSGKLNNLTSLRRLVLTGTNVSGTIPGGFGELVNLEQLTLSRNKFVGEISANIFRNLIKLKILDLSENGFKGIVPESIGNMTELLKIDLSFNEFSGKIPENLKGLKNLEFLDLGYNHFANCGVPLFLGEMSSLKEVYLSGNFLGGQIPEIWESLGGILGIGLSRTGLIGNIPASMGVHLRNVCYLGLDNNKLEGVVPDAFGALEFVSELNLENNILSGRVPFSSFFASKLGKKLKLEGNSDLCIDAQSISAKASSTLGKLKLCNRTEIPKVALLYRGGPGSDALDRDRVDTTLIDSFDFFLLDFFGMSGSFPDVDSPSWICRFDLTLSDESFEWFRLCLDLVDPSFFFGESFAPSNEV</sequence>
<keyword evidence="6" id="KW-1133">Transmembrane helix</keyword>
<name>A0AAD1ZIS2_9LAMI</name>
<keyword evidence="4 10" id="KW-0732">Signal</keyword>
<dbReference type="InterPro" id="IPR032675">
    <property type="entry name" value="LRR_dom_sf"/>
</dbReference>
<keyword evidence="2" id="KW-0433">Leucine-rich repeat</keyword>
<evidence type="ECO:0000256" key="8">
    <source>
        <dbReference type="ARBA" id="ARBA00023170"/>
    </source>
</evidence>
<keyword evidence="8" id="KW-0675">Receptor</keyword>
<keyword evidence="9" id="KW-0325">Glycoprotein</keyword>
<dbReference type="Pfam" id="PF23598">
    <property type="entry name" value="LRR_14"/>
    <property type="match status" value="1"/>
</dbReference>
<comment type="subcellular location">
    <subcellularLocation>
        <location evidence="1">Membrane</location>
        <topology evidence="1">Single-pass type I membrane protein</topology>
    </subcellularLocation>
</comment>
<keyword evidence="3" id="KW-0812">Transmembrane</keyword>
<evidence type="ECO:0000256" key="5">
    <source>
        <dbReference type="ARBA" id="ARBA00022737"/>
    </source>
</evidence>
<proteinExistence type="predicted"/>
<dbReference type="SUPFAM" id="SSF52058">
    <property type="entry name" value="L domain-like"/>
    <property type="match status" value="1"/>
</dbReference>
<keyword evidence="13" id="KW-1185">Reference proteome</keyword>
<organism evidence="12 13">
    <name type="scientific">Fraxinus pennsylvanica</name>
    <dbReference type="NCBI Taxonomy" id="56036"/>
    <lineage>
        <taxon>Eukaryota</taxon>
        <taxon>Viridiplantae</taxon>
        <taxon>Streptophyta</taxon>
        <taxon>Embryophyta</taxon>
        <taxon>Tracheophyta</taxon>
        <taxon>Spermatophyta</taxon>
        <taxon>Magnoliopsida</taxon>
        <taxon>eudicotyledons</taxon>
        <taxon>Gunneridae</taxon>
        <taxon>Pentapetalae</taxon>
        <taxon>asterids</taxon>
        <taxon>lamiids</taxon>
        <taxon>Lamiales</taxon>
        <taxon>Oleaceae</taxon>
        <taxon>Oleeae</taxon>
        <taxon>Fraxinus</taxon>
    </lineage>
</organism>
<evidence type="ECO:0000256" key="3">
    <source>
        <dbReference type="ARBA" id="ARBA00022692"/>
    </source>
</evidence>
<dbReference type="FunFam" id="3.80.10.10:FF:000383">
    <property type="entry name" value="Leucine-rich repeat receptor protein kinase EMS1"/>
    <property type="match status" value="1"/>
</dbReference>
<evidence type="ECO:0000256" key="10">
    <source>
        <dbReference type="SAM" id="SignalP"/>
    </source>
</evidence>
<evidence type="ECO:0000256" key="6">
    <source>
        <dbReference type="ARBA" id="ARBA00022989"/>
    </source>
</evidence>
<evidence type="ECO:0000256" key="9">
    <source>
        <dbReference type="ARBA" id="ARBA00023180"/>
    </source>
</evidence>